<evidence type="ECO:0008006" key="3">
    <source>
        <dbReference type="Google" id="ProtNLM"/>
    </source>
</evidence>
<dbReference type="Proteomes" id="UP000826725">
    <property type="component" value="Chromosome"/>
</dbReference>
<evidence type="ECO:0000313" key="1">
    <source>
        <dbReference type="EMBL" id="BCL59889.1"/>
    </source>
</evidence>
<protein>
    <recommendedName>
        <fullName evidence="3">Doubled CXXCH motif domain-containing protein</fullName>
    </recommendedName>
</protein>
<dbReference type="EMBL" id="AP024086">
    <property type="protein sequence ID" value="BCL59889.1"/>
    <property type="molecule type" value="Genomic_DNA"/>
</dbReference>
<organism evidence="1 2">
    <name type="scientific">Desulfomarina profundi</name>
    <dbReference type="NCBI Taxonomy" id="2772557"/>
    <lineage>
        <taxon>Bacteria</taxon>
        <taxon>Pseudomonadati</taxon>
        <taxon>Thermodesulfobacteriota</taxon>
        <taxon>Desulfobulbia</taxon>
        <taxon>Desulfobulbales</taxon>
        <taxon>Desulfobulbaceae</taxon>
        <taxon>Desulfomarina</taxon>
    </lineage>
</organism>
<gene>
    <name evidence="1" type="ORF">DGMP_05820</name>
</gene>
<sequence length="145" mass="16218">MKLIKTVLRISGNMMLWLSAVSLVFCVVSLAQGRTIKHLVATDNAADCYECHKYVTPRVAQNWLESKHGVQLMKCFVCHGQPDGKGSVPFRVVPDPGAVCVKCHDPAMKRMAEKFGTKKSCYECHPFHQNSLHHDAYQKSASKTQ</sequence>
<evidence type="ECO:0000313" key="2">
    <source>
        <dbReference type="Proteomes" id="UP000826725"/>
    </source>
</evidence>
<dbReference type="RefSeq" id="WP_228856066.1">
    <property type="nucleotide sequence ID" value="NZ_AP024086.1"/>
</dbReference>
<name>A0A8D5FQF1_9BACT</name>
<keyword evidence="2" id="KW-1185">Reference proteome</keyword>
<proteinExistence type="predicted"/>
<accession>A0A8D5FQF1</accession>
<reference evidence="1" key="1">
    <citation type="submission" date="2020-09" db="EMBL/GenBank/DDBJ databases">
        <title>Desulfogranum mesoprofundum gen. nov., sp. nov., a novel mesophilic, sulfate-reducing chemolithoautotroph isolated from a deep-sea hydrothermal vent chimney in the Suiyo Seamount.</title>
        <authorList>
            <person name="Hashimoto Y."/>
            <person name="Nakagawa S."/>
        </authorList>
    </citation>
    <scope>NUCLEOTIDE SEQUENCE</scope>
    <source>
        <strain evidence="1">KT2</strain>
    </source>
</reference>
<dbReference type="AlphaFoldDB" id="A0A8D5FQF1"/>
<dbReference type="KEGG" id="dbk:DGMP_05820"/>